<sequence>MSDGKKKSKKGVTMNLTDFLSVGNSVGNWGDDIELPTGPQSDSRSYDRDNVFGGNNRYDNNDRYEKYDKYGNNNNNNDHYNGYERNNDHYGNNNRYGNDRHGGNRNNDRYYGGRQGNQNHDNYGQDQRRHYQNDRYGNNRYDNRDRYDRFENREPRQRPVRPIPENPPYTAYFGNLPEDTTEESLLSIIAPFKVKSIRLITHDDGKLKGFGYVEFEDRADLESVIRGPEILYKNRTLRVDVAEQKEKPEKPEKPSDNSNWRSRSENKNTFSVFGNRNNNNNNQYNNNRQESNWRVRNDNSQGRKPFGNHRTDEPLSSPTPAPAAPPKKKVNPFGDAKPVDTAEIERKVEEKMIKADEEILKRENEEKKEGNEEEKKENVDEEKKESDVPAQAPRERPMSQQKTRSSYYNNRNSKQPVEEKSWRRSTNSAPVFKSTGVFQRNNSNNQRRYNNNQPRNNYNQMRKEEENHNVVETKNAYQVLQD</sequence>
<accession>A0A1Y1VKP4</accession>
<proteinExistence type="predicted"/>
<feature type="region of interest" description="Disordered" evidence="3">
    <location>
        <begin position="23"/>
        <end position="169"/>
    </location>
</feature>
<feature type="compositionally biased region" description="Polar residues" evidence="3">
    <location>
        <begin position="256"/>
        <end position="274"/>
    </location>
</feature>
<dbReference type="EMBL" id="MCFH01000004">
    <property type="protein sequence ID" value="ORX58652.1"/>
    <property type="molecule type" value="Genomic_DNA"/>
</dbReference>
<feature type="compositionally biased region" description="Basic and acidic residues" evidence="3">
    <location>
        <begin position="59"/>
        <end position="69"/>
    </location>
</feature>
<feature type="compositionally biased region" description="Low complexity" evidence="3">
    <location>
        <begin position="275"/>
        <end position="289"/>
    </location>
</feature>
<dbReference type="InterPro" id="IPR035979">
    <property type="entry name" value="RBD_domain_sf"/>
</dbReference>
<keyword evidence="6" id="KW-1185">Reference proteome</keyword>
<evidence type="ECO:0000313" key="5">
    <source>
        <dbReference type="EMBL" id="ORX58652.1"/>
    </source>
</evidence>
<feature type="non-terminal residue" evidence="5">
    <location>
        <position position="482"/>
    </location>
</feature>
<feature type="domain" description="RRM" evidence="4">
    <location>
        <begin position="169"/>
        <end position="244"/>
    </location>
</feature>
<evidence type="ECO:0000256" key="3">
    <source>
        <dbReference type="SAM" id="MobiDB-lite"/>
    </source>
</evidence>
<evidence type="ECO:0000259" key="4">
    <source>
        <dbReference type="PROSITE" id="PS50102"/>
    </source>
</evidence>
<feature type="region of interest" description="Disordered" evidence="3">
    <location>
        <begin position="242"/>
        <end position="470"/>
    </location>
</feature>
<dbReference type="PANTHER" id="PTHR23236:SF11">
    <property type="entry name" value="EUKARYOTIC TRANSLATION INITIATION FACTOR 4H"/>
    <property type="match status" value="1"/>
</dbReference>
<dbReference type="SMART" id="SM00360">
    <property type="entry name" value="RRM"/>
    <property type="match status" value="1"/>
</dbReference>
<feature type="compositionally biased region" description="Low complexity" evidence="3">
    <location>
        <begin position="70"/>
        <end position="80"/>
    </location>
</feature>
<feature type="compositionally biased region" description="Polar residues" evidence="3">
    <location>
        <begin position="116"/>
        <end position="125"/>
    </location>
</feature>
<feature type="compositionally biased region" description="Basic and acidic residues" evidence="3">
    <location>
        <begin position="461"/>
        <end position="470"/>
    </location>
</feature>
<evidence type="ECO:0000256" key="1">
    <source>
        <dbReference type="ARBA" id="ARBA00022884"/>
    </source>
</evidence>
<dbReference type="AlphaFoldDB" id="A0A1Y1VKP4"/>
<dbReference type="Pfam" id="PF00076">
    <property type="entry name" value="RRM_1"/>
    <property type="match status" value="1"/>
</dbReference>
<dbReference type="PROSITE" id="PS50102">
    <property type="entry name" value="RRM"/>
    <property type="match status" value="1"/>
</dbReference>
<organism evidence="5 6">
    <name type="scientific">Piromyces finnis</name>
    <dbReference type="NCBI Taxonomy" id="1754191"/>
    <lineage>
        <taxon>Eukaryota</taxon>
        <taxon>Fungi</taxon>
        <taxon>Fungi incertae sedis</taxon>
        <taxon>Chytridiomycota</taxon>
        <taxon>Chytridiomycota incertae sedis</taxon>
        <taxon>Neocallimastigomycetes</taxon>
        <taxon>Neocallimastigales</taxon>
        <taxon>Neocallimastigaceae</taxon>
        <taxon>Piromyces</taxon>
    </lineage>
</organism>
<protein>
    <submittedName>
        <fullName evidence="5">RNA-binding domain-containing protein</fullName>
    </submittedName>
</protein>
<feature type="compositionally biased region" description="Basic and acidic residues" evidence="3">
    <location>
        <begin position="242"/>
        <end position="255"/>
    </location>
</feature>
<dbReference type="STRING" id="1754191.A0A1Y1VKP4"/>
<comment type="caution">
    <text evidence="5">The sequence shown here is derived from an EMBL/GenBank/DDBJ whole genome shotgun (WGS) entry which is preliminary data.</text>
</comment>
<dbReference type="OrthoDB" id="48651at2759"/>
<gene>
    <name evidence="5" type="ORF">BCR36DRAFT_318287</name>
</gene>
<dbReference type="GO" id="GO:0003723">
    <property type="term" value="F:RNA binding"/>
    <property type="evidence" value="ECO:0007669"/>
    <property type="project" value="UniProtKB-UniRule"/>
</dbReference>
<reference evidence="5 6" key="2">
    <citation type="submission" date="2016-08" db="EMBL/GenBank/DDBJ databases">
        <title>Pervasive Adenine N6-methylation of Active Genes in Fungi.</title>
        <authorList>
            <consortium name="DOE Joint Genome Institute"/>
            <person name="Mondo S.J."/>
            <person name="Dannebaum R.O."/>
            <person name="Kuo R.C."/>
            <person name="Labutti K."/>
            <person name="Haridas S."/>
            <person name="Kuo A."/>
            <person name="Salamov A."/>
            <person name="Ahrendt S.R."/>
            <person name="Lipzen A."/>
            <person name="Sullivan W."/>
            <person name="Andreopoulos W.B."/>
            <person name="Clum A."/>
            <person name="Lindquist E."/>
            <person name="Daum C."/>
            <person name="Ramamoorthy G.K."/>
            <person name="Gryganskyi A."/>
            <person name="Culley D."/>
            <person name="Magnuson J.K."/>
            <person name="James T.Y."/>
            <person name="O'Malley M.A."/>
            <person name="Stajich J.E."/>
            <person name="Spatafora J.W."/>
            <person name="Visel A."/>
            <person name="Grigoriev I.V."/>
        </authorList>
    </citation>
    <scope>NUCLEOTIDE SEQUENCE [LARGE SCALE GENOMIC DNA]</scope>
    <source>
        <strain evidence="6">finn</strain>
    </source>
</reference>
<dbReference type="Gene3D" id="3.30.70.330">
    <property type="match status" value="1"/>
</dbReference>
<dbReference type="Proteomes" id="UP000193719">
    <property type="component" value="Unassembled WGS sequence"/>
</dbReference>
<dbReference type="InterPro" id="IPR000504">
    <property type="entry name" value="RRM_dom"/>
</dbReference>
<dbReference type="InterPro" id="IPR012677">
    <property type="entry name" value="Nucleotide-bd_a/b_plait_sf"/>
</dbReference>
<feature type="compositionally biased region" description="Basic and acidic residues" evidence="3">
    <location>
        <begin position="337"/>
        <end position="397"/>
    </location>
</feature>
<name>A0A1Y1VKP4_9FUNG</name>
<feature type="compositionally biased region" description="Low complexity" evidence="3">
    <location>
        <begin position="439"/>
        <end position="460"/>
    </location>
</feature>
<evidence type="ECO:0000313" key="6">
    <source>
        <dbReference type="Proteomes" id="UP000193719"/>
    </source>
</evidence>
<keyword evidence="1 2" id="KW-0694">RNA-binding</keyword>
<dbReference type="PANTHER" id="PTHR23236">
    <property type="entry name" value="EUKARYOTIC TRANSLATION INITIATION FACTOR 4B/4H"/>
    <property type="match status" value="1"/>
</dbReference>
<evidence type="ECO:0000256" key="2">
    <source>
        <dbReference type="PROSITE-ProRule" id="PRU00176"/>
    </source>
</evidence>
<feature type="compositionally biased region" description="Basic and acidic residues" evidence="3">
    <location>
        <begin position="97"/>
        <end position="108"/>
    </location>
</feature>
<feature type="compositionally biased region" description="Polar residues" evidence="3">
    <location>
        <begin position="398"/>
        <end position="415"/>
    </location>
</feature>
<dbReference type="SUPFAM" id="SSF54928">
    <property type="entry name" value="RNA-binding domain, RBD"/>
    <property type="match status" value="1"/>
</dbReference>
<reference evidence="5 6" key="1">
    <citation type="submission" date="2016-08" db="EMBL/GenBank/DDBJ databases">
        <title>Genomes of anaerobic fungi encode conserved fungal cellulosomes for biomass hydrolysis.</title>
        <authorList>
            <consortium name="DOE Joint Genome Institute"/>
            <person name="Haitjema C.H."/>
            <person name="Gilmore S.P."/>
            <person name="Henske J.K."/>
            <person name="Solomon K.V."/>
            <person name="De Groot R."/>
            <person name="Kuo A."/>
            <person name="Mondo S.J."/>
            <person name="Salamov A.A."/>
            <person name="Labutti K."/>
            <person name="Zhao Z."/>
            <person name="Chiniquy J."/>
            <person name="Barry K."/>
            <person name="Brewer H.M."/>
            <person name="Purvine S.O."/>
            <person name="Wright A.T."/>
            <person name="Boxma B."/>
            <person name="Van Alen T."/>
            <person name="Hackstein J.H."/>
            <person name="Baker S.E."/>
            <person name="Grigoriev I.V."/>
            <person name="O'Malley M.A."/>
        </authorList>
    </citation>
    <scope>NUCLEOTIDE SEQUENCE [LARGE SCALE GENOMIC DNA]</scope>
    <source>
        <strain evidence="6">finn</strain>
    </source>
</reference>
<feature type="compositionally biased region" description="Basic and acidic residues" evidence="3">
    <location>
        <begin position="141"/>
        <end position="157"/>
    </location>
</feature>